<evidence type="ECO:0000256" key="2">
    <source>
        <dbReference type="ARBA" id="ARBA00022448"/>
    </source>
</evidence>
<keyword evidence="4 7" id="KW-1133">Transmembrane helix</keyword>
<sequence>MSEDKKGVAVTVAVEDAISIEKDVDLSKVDEAMKLAIHNKEENIVIDDETDKKLLRKIDFYLLPVLCLLYCFQFMDKVSNSYASIMGLQTDLAMVGNMYTWTGTSFYLGYLFFEFPAVLLLQRFPVAKMVSLFIVLWGVILALHAVPQYAGFITLRTILGMLESSITPAFTIITSQWYTKEEQFLRVTIWFACNGLGIILGSGLAFGLYSHQDAYSIEAWKLVFIITGCLTICMGFVILFHIPDSPPKAWFLTEEEKLLVVERIRVNQQGFGNKTFKKYQFIEALTDYKTWLLFIFALADDIPNGGTTNFASILLTDSLGYTTKKALLMQMPSGAIEFAGCILFAFCHKYVKSRFFWATLGMSITLMAQCFLAFGSNTTLQFCGYTLAGIGPIGFICVLSLVASNVGGHTKKVTTNAIFLIGYCTGNLIGPQTFRSTDAPLYNKAKIGIVACGSVALVVLVLTWMAYIWENKKKEMLEDDGVENSEFLDLTDGENPKFRYST</sequence>
<dbReference type="SUPFAM" id="SSF103473">
    <property type="entry name" value="MFS general substrate transporter"/>
    <property type="match status" value="1"/>
</dbReference>
<keyword evidence="5 7" id="KW-0472">Membrane</keyword>
<dbReference type="Gene3D" id="1.20.1250.20">
    <property type="entry name" value="MFS general substrate transporter like domains"/>
    <property type="match status" value="2"/>
</dbReference>
<comment type="subcellular location">
    <subcellularLocation>
        <location evidence="1">Membrane</location>
        <topology evidence="1">Multi-pass membrane protein</topology>
    </subcellularLocation>
</comment>
<evidence type="ECO:0000256" key="4">
    <source>
        <dbReference type="ARBA" id="ARBA00022989"/>
    </source>
</evidence>
<feature type="transmembrane region" description="Helical" evidence="7">
    <location>
        <begin position="446"/>
        <end position="469"/>
    </location>
</feature>
<accession>A0A9P0W028</accession>
<proteinExistence type="inferred from homology"/>
<evidence type="ECO:0000256" key="7">
    <source>
        <dbReference type="SAM" id="Phobius"/>
    </source>
</evidence>
<feature type="transmembrane region" description="Helical" evidence="7">
    <location>
        <begin position="415"/>
        <end position="434"/>
    </location>
</feature>
<evidence type="ECO:0000256" key="3">
    <source>
        <dbReference type="ARBA" id="ARBA00022692"/>
    </source>
</evidence>
<feature type="transmembrane region" description="Helical" evidence="7">
    <location>
        <begin position="382"/>
        <end position="403"/>
    </location>
</feature>
<feature type="transmembrane region" description="Helical" evidence="7">
    <location>
        <begin position="187"/>
        <end position="210"/>
    </location>
</feature>
<feature type="transmembrane region" description="Helical" evidence="7">
    <location>
        <begin position="327"/>
        <end position="348"/>
    </location>
</feature>
<feature type="transmembrane region" description="Helical" evidence="7">
    <location>
        <begin position="98"/>
        <end position="121"/>
    </location>
</feature>
<gene>
    <name evidence="8" type="ORF">CLIB1423_17S01794</name>
</gene>
<feature type="transmembrane region" description="Helical" evidence="7">
    <location>
        <begin position="133"/>
        <end position="155"/>
    </location>
</feature>
<dbReference type="GO" id="GO:0016020">
    <property type="term" value="C:membrane"/>
    <property type="evidence" value="ECO:0007669"/>
    <property type="project" value="UniProtKB-SubCell"/>
</dbReference>
<organism evidence="8 9">
    <name type="scientific">[Candida] railenensis</name>
    <dbReference type="NCBI Taxonomy" id="45579"/>
    <lineage>
        <taxon>Eukaryota</taxon>
        <taxon>Fungi</taxon>
        <taxon>Dikarya</taxon>
        <taxon>Ascomycota</taxon>
        <taxon>Saccharomycotina</taxon>
        <taxon>Pichiomycetes</taxon>
        <taxon>Debaryomycetaceae</taxon>
        <taxon>Kurtzmaniella</taxon>
    </lineage>
</organism>
<dbReference type="PANTHER" id="PTHR43791:SF1">
    <property type="entry name" value="ALLANTOATE PERMEASE"/>
    <property type="match status" value="1"/>
</dbReference>
<keyword evidence="2" id="KW-0813">Transport</keyword>
<dbReference type="FunFam" id="1.20.1250.20:FF:000064">
    <property type="entry name" value="MFS allantoate transporter"/>
    <property type="match status" value="1"/>
</dbReference>
<evidence type="ECO:0000256" key="5">
    <source>
        <dbReference type="ARBA" id="ARBA00023136"/>
    </source>
</evidence>
<evidence type="ECO:0000313" key="9">
    <source>
        <dbReference type="Proteomes" id="UP000837801"/>
    </source>
</evidence>
<comment type="caution">
    <text evidence="8">The sequence shown here is derived from an EMBL/GenBank/DDBJ whole genome shotgun (WGS) entry which is preliminary data.</text>
</comment>
<protein>
    <submittedName>
        <fullName evidence="8">Allantoate permease</fullName>
    </submittedName>
</protein>
<evidence type="ECO:0000256" key="6">
    <source>
        <dbReference type="ARBA" id="ARBA00037968"/>
    </source>
</evidence>
<evidence type="ECO:0000313" key="8">
    <source>
        <dbReference type="EMBL" id="CAH2354555.1"/>
    </source>
</evidence>
<dbReference type="GO" id="GO:0022857">
    <property type="term" value="F:transmembrane transporter activity"/>
    <property type="evidence" value="ECO:0007669"/>
    <property type="project" value="InterPro"/>
</dbReference>
<keyword evidence="9" id="KW-1185">Reference proteome</keyword>
<dbReference type="InterPro" id="IPR011701">
    <property type="entry name" value="MFS"/>
</dbReference>
<dbReference type="Proteomes" id="UP000837801">
    <property type="component" value="Unassembled WGS sequence"/>
</dbReference>
<dbReference type="EMBL" id="CAKXYY010000017">
    <property type="protein sequence ID" value="CAH2354555.1"/>
    <property type="molecule type" value="Genomic_DNA"/>
</dbReference>
<dbReference type="InterPro" id="IPR036259">
    <property type="entry name" value="MFS_trans_sf"/>
</dbReference>
<dbReference type="PANTHER" id="PTHR43791">
    <property type="entry name" value="PERMEASE-RELATED"/>
    <property type="match status" value="1"/>
</dbReference>
<feature type="transmembrane region" description="Helical" evidence="7">
    <location>
        <begin position="222"/>
        <end position="242"/>
    </location>
</feature>
<dbReference type="CDD" id="cd17327">
    <property type="entry name" value="MFS_FEN2_like"/>
    <property type="match status" value="1"/>
</dbReference>
<dbReference type="Pfam" id="PF07690">
    <property type="entry name" value="MFS_1"/>
    <property type="match status" value="1"/>
</dbReference>
<reference evidence="8" key="1">
    <citation type="submission" date="2022-03" db="EMBL/GenBank/DDBJ databases">
        <authorList>
            <person name="Legras J.-L."/>
            <person name="Devillers H."/>
            <person name="Grondin C."/>
        </authorList>
    </citation>
    <scope>NUCLEOTIDE SEQUENCE</scope>
    <source>
        <strain evidence="8">CLIB 1423</strain>
    </source>
</reference>
<keyword evidence="3 7" id="KW-0812">Transmembrane</keyword>
<dbReference type="AlphaFoldDB" id="A0A9P0W028"/>
<feature type="transmembrane region" description="Helical" evidence="7">
    <location>
        <begin position="355"/>
        <end position="376"/>
    </location>
</feature>
<name>A0A9P0W028_9ASCO</name>
<evidence type="ECO:0000256" key="1">
    <source>
        <dbReference type="ARBA" id="ARBA00004141"/>
    </source>
</evidence>
<feature type="transmembrane region" description="Helical" evidence="7">
    <location>
        <begin position="60"/>
        <end position="78"/>
    </location>
</feature>
<comment type="similarity">
    <text evidence="6">Belongs to the major facilitator superfamily. Allantoate permease family.</text>
</comment>
<dbReference type="OrthoDB" id="6730379at2759"/>